<dbReference type="GO" id="GO:0006355">
    <property type="term" value="P:regulation of DNA-templated transcription"/>
    <property type="evidence" value="ECO:0007669"/>
    <property type="project" value="InterPro"/>
</dbReference>
<dbReference type="PROSITE" id="PS50110">
    <property type="entry name" value="RESPONSE_REGULATORY"/>
    <property type="match status" value="1"/>
</dbReference>
<dbReference type="SUPFAM" id="SSF46894">
    <property type="entry name" value="C-terminal effector domain of the bipartite response regulators"/>
    <property type="match status" value="1"/>
</dbReference>
<name>A0A1H1H6Y9_9BURK</name>
<dbReference type="InterPro" id="IPR000792">
    <property type="entry name" value="Tscrpt_reg_LuxR_C"/>
</dbReference>
<dbReference type="PANTHER" id="PTHR44688:SF16">
    <property type="entry name" value="DNA-BINDING TRANSCRIPTIONAL ACTIVATOR DEVR_DOSR"/>
    <property type="match status" value="1"/>
</dbReference>
<keyword evidence="5" id="KW-0804">Transcription</keyword>
<evidence type="ECO:0000259" key="8">
    <source>
        <dbReference type="PROSITE" id="PS50110"/>
    </source>
</evidence>
<dbReference type="InterPro" id="IPR016032">
    <property type="entry name" value="Sig_transdc_resp-reg_C-effctor"/>
</dbReference>
<evidence type="ECO:0000256" key="6">
    <source>
        <dbReference type="PROSITE-ProRule" id="PRU00169"/>
    </source>
</evidence>
<dbReference type="EMBL" id="FNKP01000002">
    <property type="protein sequence ID" value="SDR20846.1"/>
    <property type="molecule type" value="Genomic_DNA"/>
</dbReference>
<dbReference type="Proteomes" id="UP000183487">
    <property type="component" value="Unassembled WGS sequence"/>
</dbReference>
<keyword evidence="4" id="KW-0238">DNA-binding</keyword>
<dbReference type="FunFam" id="3.40.50.2300:FF:000018">
    <property type="entry name" value="DNA-binding transcriptional regulator NtrC"/>
    <property type="match status" value="1"/>
</dbReference>
<dbReference type="PRINTS" id="PR00038">
    <property type="entry name" value="HTHLUXR"/>
</dbReference>
<dbReference type="GO" id="GO:0003677">
    <property type="term" value="F:DNA binding"/>
    <property type="evidence" value="ECO:0007669"/>
    <property type="project" value="UniProtKB-KW"/>
</dbReference>
<protein>
    <submittedName>
        <fullName evidence="9">Two component transcriptional regulator, LuxR family</fullName>
    </submittedName>
</protein>
<evidence type="ECO:0000256" key="3">
    <source>
        <dbReference type="ARBA" id="ARBA00023015"/>
    </source>
</evidence>
<dbReference type="CDD" id="cd06170">
    <property type="entry name" value="LuxR_C_like"/>
    <property type="match status" value="1"/>
</dbReference>
<reference evidence="10" key="1">
    <citation type="submission" date="2016-10" db="EMBL/GenBank/DDBJ databases">
        <authorList>
            <person name="Varghese N."/>
        </authorList>
    </citation>
    <scope>NUCLEOTIDE SEQUENCE [LARGE SCALE GENOMIC DNA]</scope>
    <source>
        <strain evidence="10">GAS106B</strain>
    </source>
</reference>
<feature type="domain" description="Response regulatory" evidence="8">
    <location>
        <begin position="20"/>
        <end position="134"/>
    </location>
</feature>
<dbReference type="GO" id="GO:0000160">
    <property type="term" value="P:phosphorelay signal transduction system"/>
    <property type="evidence" value="ECO:0007669"/>
    <property type="project" value="UniProtKB-KW"/>
</dbReference>
<dbReference type="PROSITE" id="PS50043">
    <property type="entry name" value="HTH_LUXR_2"/>
    <property type="match status" value="1"/>
</dbReference>
<dbReference type="Pfam" id="PF00196">
    <property type="entry name" value="GerE"/>
    <property type="match status" value="1"/>
</dbReference>
<sequence>MIPQRQPAANKSSPNMETSMVYVVDDDESVRRALVGLLRSVGLSVETFASSQEFLDHSKQDAPSCLILDVRLRGENGLQFQDAMASRNLRMPVVFVTGYGDIAMTVKAMKAGAQDFLAKPFRDQDMLDAVSNALAKDRERMLAEQSVLSLRASYDSLTPREREVVSFVLAGLLNKQIASEMNVSEVTVKMHRGQAMRKMAARSVADLVRKVQTLGVEPGVKSDTLRRSPA</sequence>
<gene>
    <name evidence="9" type="ORF">SAMN05443245_3564</name>
</gene>
<feature type="domain" description="HTH luxR-type" evidence="7">
    <location>
        <begin position="150"/>
        <end position="215"/>
    </location>
</feature>
<dbReference type="Pfam" id="PF00072">
    <property type="entry name" value="Response_reg"/>
    <property type="match status" value="1"/>
</dbReference>
<dbReference type="SUPFAM" id="SSF52172">
    <property type="entry name" value="CheY-like"/>
    <property type="match status" value="1"/>
</dbReference>
<evidence type="ECO:0000256" key="4">
    <source>
        <dbReference type="ARBA" id="ARBA00023125"/>
    </source>
</evidence>
<evidence type="ECO:0000256" key="2">
    <source>
        <dbReference type="ARBA" id="ARBA00023012"/>
    </source>
</evidence>
<evidence type="ECO:0000256" key="5">
    <source>
        <dbReference type="ARBA" id="ARBA00023163"/>
    </source>
</evidence>
<keyword evidence="1 6" id="KW-0597">Phosphoprotein</keyword>
<evidence type="ECO:0000256" key="1">
    <source>
        <dbReference type="ARBA" id="ARBA00022553"/>
    </source>
</evidence>
<keyword evidence="10" id="KW-1185">Reference proteome</keyword>
<keyword evidence="2" id="KW-0902">Two-component regulatory system</keyword>
<evidence type="ECO:0000259" key="7">
    <source>
        <dbReference type="PROSITE" id="PS50043"/>
    </source>
</evidence>
<dbReference type="InterPro" id="IPR001789">
    <property type="entry name" value="Sig_transdc_resp-reg_receiver"/>
</dbReference>
<dbReference type="InterPro" id="IPR011006">
    <property type="entry name" value="CheY-like_superfamily"/>
</dbReference>
<keyword evidence="3" id="KW-0805">Transcription regulation</keyword>
<evidence type="ECO:0000313" key="10">
    <source>
        <dbReference type="Proteomes" id="UP000183487"/>
    </source>
</evidence>
<dbReference type="SMART" id="SM00448">
    <property type="entry name" value="REC"/>
    <property type="match status" value="1"/>
</dbReference>
<dbReference type="SMART" id="SM00421">
    <property type="entry name" value="HTH_LUXR"/>
    <property type="match status" value="1"/>
</dbReference>
<dbReference type="CDD" id="cd17537">
    <property type="entry name" value="REC_FixJ"/>
    <property type="match status" value="1"/>
</dbReference>
<dbReference type="InterPro" id="IPR036388">
    <property type="entry name" value="WH-like_DNA-bd_sf"/>
</dbReference>
<dbReference type="OrthoDB" id="9802186at2"/>
<accession>A0A1H1H6Y9</accession>
<organism evidence="9 10">
    <name type="scientific">Paraburkholderia fungorum</name>
    <dbReference type="NCBI Taxonomy" id="134537"/>
    <lineage>
        <taxon>Bacteria</taxon>
        <taxon>Pseudomonadati</taxon>
        <taxon>Pseudomonadota</taxon>
        <taxon>Betaproteobacteria</taxon>
        <taxon>Burkholderiales</taxon>
        <taxon>Burkholderiaceae</taxon>
        <taxon>Paraburkholderia</taxon>
    </lineage>
</organism>
<dbReference type="AlphaFoldDB" id="A0A1H1H6Y9"/>
<feature type="modified residue" description="4-aspartylphosphate" evidence="6">
    <location>
        <position position="69"/>
    </location>
</feature>
<dbReference type="Gene3D" id="3.40.50.2300">
    <property type="match status" value="1"/>
</dbReference>
<proteinExistence type="predicted"/>
<dbReference type="PANTHER" id="PTHR44688">
    <property type="entry name" value="DNA-BINDING TRANSCRIPTIONAL ACTIVATOR DEVR_DOSR"/>
    <property type="match status" value="1"/>
</dbReference>
<evidence type="ECO:0000313" key="9">
    <source>
        <dbReference type="EMBL" id="SDR20846.1"/>
    </source>
</evidence>
<dbReference type="Gene3D" id="1.10.10.10">
    <property type="entry name" value="Winged helix-like DNA-binding domain superfamily/Winged helix DNA-binding domain"/>
    <property type="match status" value="1"/>
</dbReference>